<evidence type="ECO:0000256" key="6">
    <source>
        <dbReference type="HAMAP-Rule" id="MF_00269"/>
    </source>
</evidence>
<dbReference type="InterPro" id="IPR050455">
    <property type="entry name" value="Tpx_Peroxidase_subfamily"/>
</dbReference>
<evidence type="ECO:0000256" key="4">
    <source>
        <dbReference type="ARBA" id="ARBA00023157"/>
    </source>
</evidence>
<dbReference type="PANTHER" id="PTHR43110">
    <property type="entry name" value="THIOL PEROXIDASE"/>
    <property type="match status" value="1"/>
</dbReference>
<keyword evidence="4 6" id="KW-1015">Disulfide bond</keyword>
<feature type="disulfide bond" description="Redox-active" evidence="6">
    <location>
        <begin position="60"/>
        <end position="94"/>
    </location>
</feature>
<comment type="subunit">
    <text evidence="6">Homodimer.</text>
</comment>
<evidence type="ECO:0000313" key="8">
    <source>
        <dbReference type="EMBL" id="ANP27247.1"/>
    </source>
</evidence>
<dbReference type="InterPro" id="IPR013766">
    <property type="entry name" value="Thioredoxin_domain"/>
</dbReference>
<dbReference type="HAMAP" id="MF_00269">
    <property type="entry name" value="Tpx"/>
    <property type="match status" value="1"/>
</dbReference>
<reference evidence="8 9" key="1">
    <citation type="submission" date="2015-06" db="EMBL/GenBank/DDBJ databases">
        <title>Investigation of pathophysiology for high-risk pregnancy and development of treatment modality based on it.</title>
        <authorList>
            <person name="Kim B.-C."/>
            <person name="Lim S."/>
        </authorList>
    </citation>
    <scope>NUCLEOTIDE SEQUENCE [LARGE SCALE GENOMIC DNA]</scope>
    <source>
        <strain evidence="8 9">AD1-86</strain>
    </source>
</reference>
<keyword evidence="2 6" id="KW-0049">Antioxidant</keyword>
<comment type="catalytic activity">
    <reaction evidence="6">
        <text>a hydroperoxide + [thioredoxin]-dithiol = an alcohol + [thioredoxin]-disulfide + H2O</text>
        <dbReference type="Rhea" id="RHEA:62620"/>
        <dbReference type="Rhea" id="RHEA-COMP:10698"/>
        <dbReference type="Rhea" id="RHEA-COMP:10700"/>
        <dbReference type="ChEBI" id="CHEBI:15377"/>
        <dbReference type="ChEBI" id="CHEBI:29950"/>
        <dbReference type="ChEBI" id="CHEBI:30879"/>
        <dbReference type="ChEBI" id="CHEBI:35924"/>
        <dbReference type="ChEBI" id="CHEBI:50058"/>
        <dbReference type="EC" id="1.11.1.24"/>
    </reaction>
</comment>
<evidence type="ECO:0000256" key="5">
    <source>
        <dbReference type="ARBA" id="ARBA00023284"/>
    </source>
</evidence>
<comment type="similarity">
    <text evidence="6">Belongs to the peroxiredoxin family. Tpx subfamily.</text>
</comment>
<evidence type="ECO:0000256" key="3">
    <source>
        <dbReference type="ARBA" id="ARBA00023002"/>
    </source>
</evidence>
<comment type="miscellaneous">
    <text evidence="6">The active site is a conserved redox-active cysteine residue, the peroxidatic cysteine (C(P)), which makes the nucleophilic attack on the peroxide substrate. The peroxide oxidizes the C(P)-SH to cysteine sulfenic acid (C(P)-SOH), which then reacts with another cysteine residue, the resolving cysteine (C(R)), to form a disulfide bridge. The disulfide is subsequently reduced by an appropriate electron donor to complete the catalytic cycle. In this atypical 2-Cys peroxiredoxin, C(R) is present in the same subunit to form an intramolecular disulfide. The disulfide is subsequently reduced by thioredoxin.</text>
</comment>
<dbReference type="EMBL" id="CP012117">
    <property type="protein sequence ID" value="ANP27247.1"/>
    <property type="molecule type" value="Genomic_DNA"/>
</dbReference>
<dbReference type="EC" id="1.11.1.24" evidence="6"/>
<dbReference type="PATRIC" id="fig|1630135.4.peg.700"/>
<keyword evidence="5 6" id="KW-0676">Redox-active center</keyword>
<feature type="active site" description="Cysteine sulfenic acid (-SOH) intermediate" evidence="6">
    <location>
        <position position="60"/>
    </location>
</feature>
<dbReference type="NCBIfam" id="NF001808">
    <property type="entry name" value="PRK00522.1"/>
    <property type="match status" value="1"/>
</dbReference>
<proteinExistence type="inferred from homology"/>
<dbReference type="SUPFAM" id="SSF52833">
    <property type="entry name" value="Thioredoxin-like"/>
    <property type="match status" value="1"/>
</dbReference>
<dbReference type="InterPro" id="IPR018219">
    <property type="entry name" value="Tpx_CS"/>
</dbReference>
<dbReference type="InterPro" id="IPR002065">
    <property type="entry name" value="TPX"/>
</dbReference>
<dbReference type="InterPro" id="IPR036249">
    <property type="entry name" value="Thioredoxin-like_sf"/>
</dbReference>
<accession>A0A1B0ZH51</accession>
<comment type="function">
    <text evidence="6">Thiol-specific peroxidase that catalyzes the reduction of hydrogen peroxide and organic hydroperoxides to water and alcohols, respectively. Plays a role in cell protection against oxidative stress by detoxifying peroxides.</text>
</comment>
<dbReference type="KEGG" id="dva:DAD186_06970"/>
<dbReference type="AlphaFoldDB" id="A0A1B0ZH51"/>
<evidence type="ECO:0000313" key="9">
    <source>
        <dbReference type="Proteomes" id="UP000092596"/>
    </source>
</evidence>
<organism evidence="8 9">
    <name type="scientific">Dermabacter vaginalis</name>
    <dbReference type="NCBI Taxonomy" id="1630135"/>
    <lineage>
        <taxon>Bacteria</taxon>
        <taxon>Bacillati</taxon>
        <taxon>Actinomycetota</taxon>
        <taxon>Actinomycetes</taxon>
        <taxon>Micrococcales</taxon>
        <taxon>Dermabacteraceae</taxon>
        <taxon>Dermabacter</taxon>
    </lineage>
</organism>
<dbReference type="PROSITE" id="PS51352">
    <property type="entry name" value="THIOREDOXIN_2"/>
    <property type="match status" value="1"/>
</dbReference>
<dbReference type="CDD" id="cd03014">
    <property type="entry name" value="PRX_Atyp2cys"/>
    <property type="match status" value="1"/>
</dbReference>
<dbReference type="PANTHER" id="PTHR43110:SF1">
    <property type="entry name" value="THIOL PEROXIDASE"/>
    <property type="match status" value="1"/>
</dbReference>
<keyword evidence="3 6" id="KW-0560">Oxidoreductase</keyword>
<dbReference type="Proteomes" id="UP000092596">
    <property type="component" value="Chromosome"/>
</dbReference>
<dbReference type="GO" id="GO:0008379">
    <property type="term" value="F:thioredoxin peroxidase activity"/>
    <property type="evidence" value="ECO:0007669"/>
    <property type="project" value="UniProtKB-UniRule"/>
</dbReference>
<gene>
    <name evidence="6" type="primary">tpx</name>
    <name evidence="8" type="ORF">DAD186_06970</name>
</gene>
<dbReference type="STRING" id="1630135.DAD186_06970"/>
<sequence length="164" mass="17400">MAEVTIEGATVSTNGELPKVGDQLPAFTLADAELKDVTLDDFAGKRIVLNIFPSVDTPTCQAQLRTFNKQASSLDNTVVIGVSVDLPFAQERFCGAEGLDDVHTFSAFRSSFGKDYGVVLSDGDFAGLFARAVLVADETGKVVHSQLVPSVDDEPDYEAALAAL</sequence>
<evidence type="ECO:0000259" key="7">
    <source>
        <dbReference type="PROSITE" id="PS51352"/>
    </source>
</evidence>
<feature type="domain" description="Thioredoxin" evidence="7">
    <location>
        <begin position="18"/>
        <end position="164"/>
    </location>
</feature>
<name>A0A1B0ZH51_9MICO</name>
<evidence type="ECO:0000256" key="1">
    <source>
        <dbReference type="ARBA" id="ARBA00022559"/>
    </source>
</evidence>
<dbReference type="InterPro" id="IPR013740">
    <property type="entry name" value="Redoxin"/>
</dbReference>
<evidence type="ECO:0000256" key="2">
    <source>
        <dbReference type="ARBA" id="ARBA00022862"/>
    </source>
</evidence>
<dbReference type="RefSeq" id="WP_065247491.1">
    <property type="nucleotide sequence ID" value="NZ_CP012117.1"/>
</dbReference>
<dbReference type="PROSITE" id="PS01265">
    <property type="entry name" value="TPX"/>
    <property type="match status" value="1"/>
</dbReference>
<protein>
    <recommendedName>
        <fullName evidence="6">Thiol peroxidase</fullName>
        <shortName evidence="6">Tpx</shortName>
        <ecNumber evidence="6">1.11.1.24</ecNumber>
    </recommendedName>
    <alternativeName>
        <fullName evidence="6">Peroxiredoxin tpx</fullName>
        <shortName evidence="6">Prx</shortName>
    </alternativeName>
    <alternativeName>
        <fullName evidence="6">Thioredoxin peroxidase</fullName>
    </alternativeName>
    <alternativeName>
        <fullName evidence="6">Thioredoxin-dependent peroxiredoxin</fullName>
    </alternativeName>
</protein>
<dbReference type="Pfam" id="PF08534">
    <property type="entry name" value="Redoxin"/>
    <property type="match status" value="1"/>
</dbReference>
<dbReference type="Gene3D" id="3.40.30.10">
    <property type="entry name" value="Glutaredoxin"/>
    <property type="match status" value="1"/>
</dbReference>
<keyword evidence="1 6" id="KW-0575">Peroxidase</keyword>